<feature type="compositionally biased region" description="Low complexity" evidence="1">
    <location>
        <begin position="378"/>
        <end position="392"/>
    </location>
</feature>
<feature type="compositionally biased region" description="Low complexity" evidence="1">
    <location>
        <begin position="402"/>
        <end position="416"/>
    </location>
</feature>
<reference evidence="3 4" key="1">
    <citation type="journal article" date="2014" name="Genome Announc.">
        <title>The Genome Sequence of Bifidobacterium moukalabense DSM 27321 Highlights the Close Phylogenetic Relatedness with the Bifidobacterium dentium Taxon.</title>
        <authorList>
            <person name="Lugli G.A."/>
            <person name="Duranti S."/>
            <person name="Milani C."/>
            <person name="Turroni F."/>
            <person name="Viappiani A."/>
            <person name="Mangifesta M."/>
            <person name="van Sinderen D."/>
            <person name="Ventura M."/>
        </authorList>
    </citation>
    <scope>NUCLEOTIDE SEQUENCE [LARGE SCALE GENOMIC DNA]</scope>
    <source>
        <strain evidence="3 4">DSM 27321</strain>
    </source>
</reference>
<dbReference type="PANTHER" id="PTHR35902">
    <property type="entry name" value="S-LAYER DOMAIN-LIKE PROTEIN-RELATED"/>
    <property type="match status" value="1"/>
</dbReference>
<dbReference type="AlphaFoldDB" id="W4N9C1"/>
<evidence type="ECO:0000256" key="2">
    <source>
        <dbReference type="SAM" id="Phobius"/>
    </source>
</evidence>
<proteinExistence type="predicted"/>
<organism evidence="3 4">
    <name type="scientific">Bifidobacterium moukalabense DSM 27321</name>
    <dbReference type="NCBI Taxonomy" id="1435051"/>
    <lineage>
        <taxon>Bacteria</taxon>
        <taxon>Bacillati</taxon>
        <taxon>Actinomycetota</taxon>
        <taxon>Actinomycetes</taxon>
        <taxon>Bifidobacteriales</taxon>
        <taxon>Bifidobacteriaceae</taxon>
        <taxon>Bifidobacterium</taxon>
    </lineage>
</organism>
<dbReference type="OrthoDB" id="1704454at2"/>
<dbReference type="GeneID" id="97501655"/>
<dbReference type="eggNOG" id="COG1361">
    <property type="taxonomic scope" value="Bacteria"/>
</dbReference>
<name>W4N9C1_9BIFI</name>
<feature type="transmembrane region" description="Helical" evidence="2">
    <location>
        <begin position="12"/>
        <end position="33"/>
    </location>
</feature>
<dbReference type="Gene3D" id="2.60.40.10">
    <property type="entry name" value="Immunoglobulins"/>
    <property type="match status" value="1"/>
</dbReference>
<dbReference type="EMBL" id="AZMV01000007">
    <property type="protein sequence ID" value="ETY71086.1"/>
    <property type="molecule type" value="Genomic_DNA"/>
</dbReference>
<keyword evidence="2" id="KW-1133">Transmembrane helix</keyword>
<dbReference type="PATRIC" id="fig|1435051.3.peg.1942"/>
<sequence>MTNTNRKTRFVNLLIATVAAVVIMLTCMVPHAFAMAGGAEYETAQATAGQLADTSVDGGIGSNGAVNPVNESSDGNGGGSEQLAGPVPNIIITNFTYGDGSVSVGSNFNLDFTFQNMGKVAVQNMVVTVDGGENFAISGGTNTFYFDSLWAGYSLTQSVPMQALSGAKSGAQGITVSFKYEYVDNNVRSSSSSDIKISVPVSQPDRFQLSDPVLPDTINAGEETTITMAYVNKGKGDISNVEASIEGDGITSTQATQYIGNVASGASGSIGFAFTPNEAAETEAKLRVTYEDSDGQSQTREFPVTFTAQEAARPDINDGMTPDDGQNQQGVPVWVWVVVAIVVIVAIILTVVLVRRHKKTKKHGIDEDWDDWEAGSPADSVAKDAAAAASVATDEAPTQMIAPADSASADSAKGQA</sequence>
<feature type="transmembrane region" description="Helical" evidence="2">
    <location>
        <begin position="333"/>
        <end position="354"/>
    </location>
</feature>
<accession>W4N9C1</accession>
<keyword evidence="4" id="KW-1185">Reference proteome</keyword>
<protein>
    <submittedName>
        <fullName evidence="3">S-layer domain protein</fullName>
    </submittedName>
</protein>
<evidence type="ECO:0000256" key="1">
    <source>
        <dbReference type="SAM" id="MobiDB-lite"/>
    </source>
</evidence>
<keyword evidence="2" id="KW-0472">Membrane</keyword>
<evidence type="ECO:0000313" key="3">
    <source>
        <dbReference type="EMBL" id="ETY71086.1"/>
    </source>
</evidence>
<keyword evidence="2" id="KW-0812">Transmembrane</keyword>
<evidence type="ECO:0000313" key="4">
    <source>
        <dbReference type="Proteomes" id="UP000019155"/>
    </source>
</evidence>
<gene>
    <name evidence="3" type="ORF">BMOU_1952</name>
</gene>
<dbReference type="Proteomes" id="UP000019155">
    <property type="component" value="Unassembled WGS sequence"/>
</dbReference>
<dbReference type="STRING" id="1435051.BMOU_1952"/>
<dbReference type="GO" id="GO:0005975">
    <property type="term" value="P:carbohydrate metabolic process"/>
    <property type="evidence" value="ECO:0007669"/>
    <property type="project" value="UniProtKB-ARBA"/>
</dbReference>
<comment type="caution">
    <text evidence="3">The sequence shown here is derived from an EMBL/GenBank/DDBJ whole genome shotgun (WGS) entry which is preliminary data.</text>
</comment>
<dbReference type="RefSeq" id="WP_034877117.1">
    <property type="nucleotide sequence ID" value="NZ_AZMV01000007.1"/>
</dbReference>
<feature type="region of interest" description="Disordered" evidence="1">
    <location>
        <begin position="367"/>
        <end position="416"/>
    </location>
</feature>
<dbReference type="InterPro" id="IPR013783">
    <property type="entry name" value="Ig-like_fold"/>
</dbReference>